<feature type="signal peptide" evidence="2">
    <location>
        <begin position="1"/>
        <end position="32"/>
    </location>
</feature>
<name>A0ABY1ZPK5_9GAMM</name>
<evidence type="ECO:0000256" key="2">
    <source>
        <dbReference type="SAM" id="SignalP"/>
    </source>
</evidence>
<evidence type="ECO:0008006" key="5">
    <source>
        <dbReference type="Google" id="ProtNLM"/>
    </source>
</evidence>
<evidence type="ECO:0000313" key="3">
    <source>
        <dbReference type="EMBL" id="TBW56723.1"/>
    </source>
</evidence>
<dbReference type="RefSeq" id="WP_131481052.1">
    <property type="nucleotide sequence ID" value="NZ_SJDL01000010.1"/>
</dbReference>
<gene>
    <name evidence="3" type="ORF">EZI54_08755</name>
</gene>
<feature type="region of interest" description="Disordered" evidence="1">
    <location>
        <begin position="162"/>
        <end position="181"/>
    </location>
</feature>
<protein>
    <recommendedName>
        <fullName evidence="5">DUF3570 domain-containing protein</fullName>
    </recommendedName>
</protein>
<proteinExistence type="predicted"/>
<evidence type="ECO:0000256" key="1">
    <source>
        <dbReference type="SAM" id="MobiDB-lite"/>
    </source>
</evidence>
<comment type="caution">
    <text evidence="3">The sequence shown here is derived from an EMBL/GenBank/DDBJ whole genome shotgun (WGS) entry which is preliminary data.</text>
</comment>
<accession>A0ABY1ZPK5</accession>
<keyword evidence="2" id="KW-0732">Signal</keyword>
<reference evidence="3 4" key="1">
    <citation type="submission" date="2019-02" db="EMBL/GenBank/DDBJ databases">
        <title>Marinobacter halodurans sp. nov., a marine bacterium isolated from sea tidal flat.</title>
        <authorList>
            <person name="Yoo Y."/>
            <person name="Lee D.W."/>
            <person name="Kim B.S."/>
            <person name="Kim J.-J."/>
        </authorList>
    </citation>
    <scope>NUCLEOTIDE SEQUENCE [LARGE SCALE GENOMIC DNA]</scope>
    <source>
        <strain evidence="3 4">YJ-S3-2</strain>
    </source>
</reference>
<evidence type="ECO:0000313" key="4">
    <source>
        <dbReference type="Proteomes" id="UP000313645"/>
    </source>
</evidence>
<dbReference type="EMBL" id="SJDL01000010">
    <property type="protein sequence ID" value="TBW56723.1"/>
    <property type="molecule type" value="Genomic_DNA"/>
</dbReference>
<organism evidence="3 4">
    <name type="scientific">Marinobacter halodurans</name>
    <dbReference type="NCBI Taxonomy" id="2528979"/>
    <lineage>
        <taxon>Bacteria</taxon>
        <taxon>Pseudomonadati</taxon>
        <taxon>Pseudomonadota</taxon>
        <taxon>Gammaproteobacteria</taxon>
        <taxon>Pseudomonadales</taxon>
        <taxon>Marinobacteraceae</taxon>
        <taxon>Marinobacter</taxon>
    </lineage>
</organism>
<sequence>MKWIASRNSVRPHLSAIASALCLAAVPSAALANTADQQEPYVSPLRMDALELDFFTFTQEDRLDQKQAQPRDSWWLDTSEWIIRQHEERSRQVQNMGAWADQTLSGDARTLPDNQSYLRIGFATRSETANLAQIEPEARFKLDLPTVEEKLRLVVESDSEETKSLSERDRDRQLTDEGRSDSRATGALRYITDLTDKLNLSNDVGARLRLPPDAFWRARSRGRFDLANDWDLDIDQRVYYFHQDGWGESTWLGFSKWYGDWRFRSASELRWVHSDRQFEFSEIFSLYSRPNNRAELNPRMGVLGESQPGWRPTEYFVDFTYRYRLYSTWLYGEAIPAVNFYRDDNFGETASITLRIEMFFAGSIR</sequence>
<dbReference type="Proteomes" id="UP000313645">
    <property type="component" value="Unassembled WGS sequence"/>
</dbReference>
<feature type="chain" id="PRO_5045305907" description="DUF3570 domain-containing protein" evidence="2">
    <location>
        <begin position="33"/>
        <end position="365"/>
    </location>
</feature>
<keyword evidence="4" id="KW-1185">Reference proteome</keyword>